<proteinExistence type="predicted"/>
<dbReference type="OrthoDB" id="2345912at2759"/>
<comment type="caution">
    <text evidence="1">The sequence shown here is derived from an EMBL/GenBank/DDBJ whole genome shotgun (WGS) entry which is preliminary data.</text>
</comment>
<accession>A0A397SNC0</accession>
<dbReference type="EMBL" id="QKYT01000301">
    <property type="protein sequence ID" value="RIA87603.1"/>
    <property type="molecule type" value="Genomic_DNA"/>
</dbReference>
<organism evidence="1 2">
    <name type="scientific">Glomus cerebriforme</name>
    <dbReference type="NCBI Taxonomy" id="658196"/>
    <lineage>
        <taxon>Eukaryota</taxon>
        <taxon>Fungi</taxon>
        <taxon>Fungi incertae sedis</taxon>
        <taxon>Mucoromycota</taxon>
        <taxon>Glomeromycotina</taxon>
        <taxon>Glomeromycetes</taxon>
        <taxon>Glomerales</taxon>
        <taxon>Glomeraceae</taxon>
        <taxon>Glomus</taxon>
    </lineage>
</organism>
<dbReference type="Proteomes" id="UP000265703">
    <property type="component" value="Unassembled WGS sequence"/>
</dbReference>
<dbReference type="AlphaFoldDB" id="A0A397SNC0"/>
<gene>
    <name evidence="1" type="ORF">C1645_776915</name>
</gene>
<evidence type="ECO:0000313" key="2">
    <source>
        <dbReference type="Proteomes" id="UP000265703"/>
    </source>
</evidence>
<sequence>MFCSNIPKLAKRIFQQGVNNTQRYYASAIQLPFHPHYVPPGQPSTITTTSTIRKQKKTKNFSKTIDNSSATFGNDSFNNTQQGHSQLFPIGILNHPANSTIFQLGLVPTINRLQGASFSKKEDILLSINFFGDTFNETSKRKIPFLFRISTICFVLASLTRFYHRGSSNNKNINNQRDTR</sequence>
<evidence type="ECO:0000313" key="1">
    <source>
        <dbReference type="EMBL" id="RIA87603.1"/>
    </source>
</evidence>
<name>A0A397SNC0_9GLOM</name>
<protein>
    <submittedName>
        <fullName evidence="1">Uncharacterized protein</fullName>
    </submittedName>
</protein>
<keyword evidence="2" id="KW-1185">Reference proteome</keyword>
<reference evidence="1 2" key="1">
    <citation type="submission" date="2018-06" db="EMBL/GenBank/DDBJ databases">
        <title>Comparative genomics reveals the genomic features of Rhizophagus irregularis, R. cerebriforme, R. diaphanum and Gigaspora rosea, and their symbiotic lifestyle signature.</title>
        <authorList>
            <person name="Morin E."/>
            <person name="San Clemente H."/>
            <person name="Chen E.C.H."/>
            <person name="De La Providencia I."/>
            <person name="Hainaut M."/>
            <person name="Kuo A."/>
            <person name="Kohler A."/>
            <person name="Murat C."/>
            <person name="Tang N."/>
            <person name="Roy S."/>
            <person name="Loubradou J."/>
            <person name="Henrissat B."/>
            <person name="Grigoriev I.V."/>
            <person name="Corradi N."/>
            <person name="Roux C."/>
            <person name="Martin F.M."/>
        </authorList>
    </citation>
    <scope>NUCLEOTIDE SEQUENCE [LARGE SCALE GENOMIC DNA]</scope>
    <source>
        <strain evidence="1 2">DAOM 227022</strain>
    </source>
</reference>